<name>A0A853EZC0_9MICO</name>
<protein>
    <submittedName>
        <fullName evidence="4">NAD(P)H-quinone oxidoreductase</fullName>
    </submittedName>
</protein>
<sequence>MRAVMIDEFGGPEVLTWREVPTPVPAADEVLVRVAAAGVNRADLLQRQGHYPPPAGAPDWPGLEVSGVVEAIGDQVAGWQVGQRVAALVDGGGYATHVTVPATQLFTVPAGMTLVEAASLPEAVCTVWSNLVSTAHLEAGETLLVHGGAGGVGTIAVQVAVALGARVLVTAGSQDRVDACVALGAAGGFVYKRTDGSSFAEALPDLVREHTDGRGADVVLDVVGAAYLDANLRSLATGGRLVVIGMQQGSRAELDLGRLLTSRASVSGTTLRARPRSEKASIVEAVREHVWPMLEDGRVRTVVHAEVPMQEASRAHELMDSGAVLGKILLVP</sequence>
<evidence type="ECO:0000256" key="2">
    <source>
        <dbReference type="ARBA" id="ARBA00023002"/>
    </source>
</evidence>
<dbReference type="NCBIfam" id="TIGR02824">
    <property type="entry name" value="quinone_pig3"/>
    <property type="match status" value="1"/>
</dbReference>
<dbReference type="InterPro" id="IPR020843">
    <property type="entry name" value="ER"/>
</dbReference>
<feature type="domain" description="Enoyl reductase (ER)" evidence="3">
    <location>
        <begin position="10"/>
        <end position="330"/>
    </location>
</feature>
<comment type="caution">
    <text evidence="4">The sequence shown here is derived from an EMBL/GenBank/DDBJ whole genome shotgun (WGS) entry which is preliminary data.</text>
</comment>
<dbReference type="RefSeq" id="WP_179914189.1">
    <property type="nucleotide sequence ID" value="NZ_JACBYE010000048.1"/>
</dbReference>
<dbReference type="CDD" id="cd05276">
    <property type="entry name" value="p53_inducible_oxidoreductase"/>
    <property type="match status" value="1"/>
</dbReference>
<gene>
    <name evidence="4" type="ORF">HZZ10_15555</name>
</gene>
<dbReference type="InterPro" id="IPR036291">
    <property type="entry name" value="NAD(P)-bd_dom_sf"/>
</dbReference>
<dbReference type="SMART" id="SM00829">
    <property type="entry name" value="PKS_ER"/>
    <property type="match status" value="1"/>
</dbReference>
<dbReference type="InterPro" id="IPR011032">
    <property type="entry name" value="GroES-like_sf"/>
</dbReference>
<dbReference type="InterPro" id="IPR013149">
    <property type="entry name" value="ADH-like_C"/>
</dbReference>
<evidence type="ECO:0000313" key="5">
    <source>
        <dbReference type="Proteomes" id="UP000561011"/>
    </source>
</evidence>
<dbReference type="GO" id="GO:0070402">
    <property type="term" value="F:NADPH binding"/>
    <property type="evidence" value="ECO:0007669"/>
    <property type="project" value="TreeGrafter"/>
</dbReference>
<keyword evidence="2" id="KW-0560">Oxidoreductase</keyword>
<dbReference type="SUPFAM" id="SSF51735">
    <property type="entry name" value="NAD(P)-binding Rossmann-fold domains"/>
    <property type="match status" value="1"/>
</dbReference>
<evidence type="ECO:0000313" key="4">
    <source>
        <dbReference type="EMBL" id="NYS94932.1"/>
    </source>
</evidence>
<dbReference type="Gene3D" id="3.40.50.720">
    <property type="entry name" value="NAD(P)-binding Rossmann-like Domain"/>
    <property type="match status" value="1"/>
</dbReference>
<dbReference type="PANTHER" id="PTHR48106:SF8">
    <property type="entry name" value="OS02G0805600 PROTEIN"/>
    <property type="match status" value="1"/>
</dbReference>
<keyword evidence="5" id="KW-1185">Reference proteome</keyword>
<organism evidence="4 5">
    <name type="scientific">Sanguibacter inulinus</name>
    <dbReference type="NCBI Taxonomy" id="60922"/>
    <lineage>
        <taxon>Bacteria</taxon>
        <taxon>Bacillati</taxon>
        <taxon>Actinomycetota</taxon>
        <taxon>Actinomycetes</taxon>
        <taxon>Micrococcales</taxon>
        <taxon>Sanguibacteraceae</taxon>
        <taxon>Sanguibacter</taxon>
    </lineage>
</organism>
<reference evidence="4 5" key="1">
    <citation type="submission" date="2020-07" db="EMBL/GenBank/DDBJ databases">
        <title>MOT database genomes.</title>
        <authorList>
            <person name="Joseph S."/>
            <person name="Aduse-Opoku J."/>
            <person name="Hashim A."/>
            <person name="Wade W."/>
            <person name="Curtis M."/>
        </authorList>
    </citation>
    <scope>NUCLEOTIDE SEQUENCE [LARGE SCALE GENOMIC DNA]</scope>
    <source>
        <strain evidence="4 5">DSM 100099</strain>
    </source>
</reference>
<dbReference type="AlphaFoldDB" id="A0A853EZC0"/>
<dbReference type="Gene3D" id="3.90.180.10">
    <property type="entry name" value="Medium-chain alcohol dehydrogenases, catalytic domain"/>
    <property type="match status" value="1"/>
</dbReference>
<dbReference type="InterPro" id="IPR014189">
    <property type="entry name" value="Quinone_OxRdtase_PIG3"/>
</dbReference>
<dbReference type="EMBL" id="JACBYE010000048">
    <property type="protein sequence ID" value="NYS94932.1"/>
    <property type="molecule type" value="Genomic_DNA"/>
</dbReference>
<dbReference type="PANTHER" id="PTHR48106">
    <property type="entry name" value="QUINONE OXIDOREDUCTASE PIG3-RELATED"/>
    <property type="match status" value="1"/>
</dbReference>
<dbReference type="GO" id="GO:0016651">
    <property type="term" value="F:oxidoreductase activity, acting on NAD(P)H"/>
    <property type="evidence" value="ECO:0007669"/>
    <property type="project" value="TreeGrafter"/>
</dbReference>
<evidence type="ECO:0000256" key="1">
    <source>
        <dbReference type="ARBA" id="ARBA00022857"/>
    </source>
</evidence>
<dbReference type="Pfam" id="PF00107">
    <property type="entry name" value="ADH_zinc_N"/>
    <property type="match status" value="1"/>
</dbReference>
<evidence type="ECO:0000259" key="3">
    <source>
        <dbReference type="SMART" id="SM00829"/>
    </source>
</evidence>
<dbReference type="Proteomes" id="UP000561011">
    <property type="component" value="Unassembled WGS sequence"/>
</dbReference>
<accession>A0A853EZC0</accession>
<dbReference type="SUPFAM" id="SSF50129">
    <property type="entry name" value="GroES-like"/>
    <property type="match status" value="1"/>
</dbReference>
<dbReference type="Pfam" id="PF08240">
    <property type="entry name" value="ADH_N"/>
    <property type="match status" value="1"/>
</dbReference>
<dbReference type="InterPro" id="IPR013154">
    <property type="entry name" value="ADH-like_N"/>
</dbReference>
<keyword evidence="1" id="KW-0521">NADP</keyword>
<proteinExistence type="predicted"/>